<dbReference type="Pfam" id="PF02082">
    <property type="entry name" value="Rrf2"/>
    <property type="match status" value="1"/>
</dbReference>
<dbReference type="PANTHER" id="PTHR33221">
    <property type="entry name" value="WINGED HELIX-TURN-HELIX TRANSCRIPTIONAL REGULATOR, RRF2 FAMILY"/>
    <property type="match status" value="1"/>
</dbReference>
<dbReference type="PROSITE" id="PS01332">
    <property type="entry name" value="HTH_RRF2_1"/>
    <property type="match status" value="1"/>
</dbReference>
<dbReference type="RefSeq" id="WP_316410249.1">
    <property type="nucleotide sequence ID" value="NZ_AP027081.1"/>
</dbReference>
<dbReference type="Gene3D" id="1.10.10.10">
    <property type="entry name" value="Winged helix-like DNA-binding domain superfamily/Winged helix DNA-binding domain"/>
    <property type="match status" value="1"/>
</dbReference>
<sequence>MPIFSLSVFYAFRTLGHLRGPGEGWVRVEILSERTAAPGPFLAKVLQALQKAGVVDSLRGRNGGFRLRVAPTGLPLAAIVDALDGTGWRHACLLGVGTCTGRAGCPAEACCRDLRDKLVAELERLTVADLGPILAAAPLQEAAVQMGA</sequence>
<dbReference type="PROSITE" id="PS51197">
    <property type="entry name" value="HTH_RRF2_2"/>
    <property type="match status" value="1"/>
</dbReference>
<name>A0AA48H4M0_9BACT</name>
<keyword evidence="2" id="KW-1185">Reference proteome</keyword>
<evidence type="ECO:0000313" key="2">
    <source>
        <dbReference type="Proteomes" id="UP001228113"/>
    </source>
</evidence>
<dbReference type="PANTHER" id="PTHR33221:SF15">
    <property type="entry name" value="HTH-TYPE TRANSCRIPTIONAL REGULATOR YWGB-RELATED"/>
    <property type="match status" value="1"/>
</dbReference>
<evidence type="ECO:0000313" key="1">
    <source>
        <dbReference type="EMBL" id="BDU77356.1"/>
    </source>
</evidence>
<dbReference type="AlphaFoldDB" id="A0AA48H4M0"/>
<organism evidence="1 2">
    <name type="scientific">Mesoterricola sediminis</name>
    <dbReference type="NCBI Taxonomy" id="2927980"/>
    <lineage>
        <taxon>Bacteria</taxon>
        <taxon>Pseudomonadati</taxon>
        <taxon>Acidobacteriota</taxon>
        <taxon>Holophagae</taxon>
        <taxon>Holophagales</taxon>
        <taxon>Holophagaceae</taxon>
        <taxon>Mesoterricola</taxon>
    </lineage>
</organism>
<dbReference type="InterPro" id="IPR036388">
    <property type="entry name" value="WH-like_DNA-bd_sf"/>
</dbReference>
<accession>A0AA48H4M0</accession>
<dbReference type="NCBIfam" id="TIGR00738">
    <property type="entry name" value="rrf2_super"/>
    <property type="match status" value="1"/>
</dbReference>
<dbReference type="GO" id="GO:0005829">
    <property type="term" value="C:cytosol"/>
    <property type="evidence" value="ECO:0007669"/>
    <property type="project" value="TreeGrafter"/>
</dbReference>
<dbReference type="SUPFAM" id="SSF46785">
    <property type="entry name" value="Winged helix' DNA-binding domain"/>
    <property type="match status" value="1"/>
</dbReference>
<proteinExistence type="predicted"/>
<dbReference type="GO" id="GO:0003700">
    <property type="term" value="F:DNA-binding transcription factor activity"/>
    <property type="evidence" value="ECO:0007669"/>
    <property type="project" value="TreeGrafter"/>
</dbReference>
<reference evidence="1" key="1">
    <citation type="journal article" date="2023" name="Int. J. Syst. Evol. Microbiol.">
        <title>Mesoterricola silvestris gen. nov., sp. nov., Mesoterricola sediminis sp. nov., Geothrix oryzae sp. nov., Geothrix edaphica sp. nov., Geothrix rubra sp. nov., and Geothrix limicola sp. nov., six novel members of Acidobacteriota isolated from soils.</title>
        <authorList>
            <person name="Itoh H."/>
            <person name="Sugisawa Y."/>
            <person name="Mise K."/>
            <person name="Xu Z."/>
            <person name="Kuniyasu M."/>
            <person name="Ushijima N."/>
            <person name="Kawano K."/>
            <person name="Kobayashi E."/>
            <person name="Shiratori Y."/>
            <person name="Masuda Y."/>
            <person name="Senoo K."/>
        </authorList>
    </citation>
    <scope>NUCLEOTIDE SEQUENCE</scope>
    <source>
        <strain evidence="1">W786</strain>
    </source>
</reference>
<dbReference type="EMBL" id="AP027081">
    <property type="protein sequence ID" value="BDU77356.1"/>
    <property type="molecule type" value="Genomic_DNA"/>
</dbReference>
<dbReference type="Proteomes" id="UP001228113">
    <property type="component" value="Chromosome"/>
</dbReference>
<gene>
    <name evidence="1" type="ORF">METESE_23140</name>
</gene>
<dbReference type="InterPro" id="IPR036390">
    <property type="entry name" value="WH_DNA-bd_sf"/>
</dbReference>
<dbReference type="KEGG" id="msea:METESE_23140"/>
<protein>
    <submittedName>
        <fullName evidence="1">Rrf2 family transcriptional regulator</fullName>
    </submittedName>
</protein>
<dbReference type="InterPro" id="IPR000944">
    <property type="entry name" value="Tscrpt_reg_Rrf2"/>
</dbReference>
<dbReference type="InterPro" id="IPR030489">
    <property type="entry name" value="TR_Rrf2-type_CS"/>
</dbReference>